<feature type="compositionally biased region" description="Polar residues" evidence="1">
    <location>
        <begin position="264"/>
        <end position="276"/>
    </location>
</feature>
<sequence length="354" mass="40750">MQDVKFYNDTKSWKEAANFCFVKGRVLESSVTLLSEHFSYITHNGERKETWLGKSKLQTNWTYIRGQVSGFDNEEQEEHCIAVKCDRGNLKRSSKMCEGKQYDVTCDNGLELKISMQTTRQQQMNVQGKALLSNGIRTFPVILMINNIDIGQVEHVTLKYFVLENHSSENEKDTVDGHINNKTCQPVVYHEIEVENFSPHSGKFKYPQTVNNITYDYPHSNCSPKLRNVNQSAINSIQANVQSNELNYKGGQKEYEMAKVQNLTRDSSETANSSNVCLAKPKTSNKEDESDPYDINRDYNHLYNVRKKEDQITKVYDHLPTTVTDDPTYDHSNLKSVSDNGYYYDHFKIDEADV</sequence>
<keyword evidence="3" id="KW-1185">Reference proteome</keyword>
<evidence type="ECO:0008006" key="4">
    <source>
        <dbReference type="Google" id="ProtNLM"/>
    </source>
</evidence>
<dbReference type="Gene3D" id="3.10.100.10">
    <property type="entry name" value="Mannose-Binding Protein A, subunit A"/>
    <property type="match status" value="1"/>
</dbReference>
<dbReference type="InterPro" id="IPR016187">
    <property type="entry name" value="CTDL_fold"/>
</dbReference>
<accession>A0A6J8CIY9</accession>
<reference evidence="2 3" key="1">
    <citation type="submission" date="2020-06" db="EMBL/GenBank/DDBJ databases">
        <authorList>
            <person name="Li R."/>
            <person name="Bekaert M."/>
        </authorList>
    </citation>
    <scope>NUCLEOTIDE SEQUENCE [LARGE SCALE GENOMIC DNA]</scope>
    <source>
        <strain evidence="3">wild</strain>
    </source>
</reference>
<dbReference type="Proteomes" id="UP000507470">
    <property type="component" value="Unassembled WGS sequence"/>
</dbReference>
<dbReference type="InterPro" id="IPR016186">
    <property type="entry name" value="C-type_lectin-like/link_sf"/>
</dbReference>
<proteinExistence type="predicted"/>
<dbReference type="AlphaFoldDB" id="A0A6J8CIY9"/>
<evidence type="ECO:0000256" key="1">
    <source>
        <dbReference type="SAM" id="MobiDB-lite"/>
    </source>
</evidence>
<gene>
    <name evidence="2" type="ORF">MCOR_30975</name>
</gene>
<dbReference type="EMBL" id="CACVKT020005611">
    <property type="protein sequence ID" value="CAC5396418.1"/>
    <property type="molecule type" value="Genomic_DNA"/>
</dbReference>
<evidence type="ECO:0000313" key="2">
    <source>
        <dbReference type="EMBL" id="CAC5396418.1"/>
    </source>
</evidence>
<evidence type="ECO:0000313" key="3">
    <source>
        <dbReference type="Proteomes" id="UP000507470"/>
    </source>
</evidence>
<organism evidence="2 3">
    <name type="scientific">Mytilus coruscus</name>
    <name type="common">Sea mussel</name>
    <dbReference type="NCBI Taxonomy" id="42192"/>
    <lineage>
        <taxon>Eukaryota</taxon>
        <taxon>Metazoa</taxon>
        <taxon>Spiralia</taxon>
        <taxon>Lophotrochozoa</taxon>
        <taxon>Mollusca</taxon>
        <taxon>Bivalvia</taxon>
        <taxon>Autobranchia</taxon>
        <taxon>Pteriomorphia</taxon>
        <taxon>Mytilida</taxon>
        <taxon>Mytiloidea</taxon>
        <taxon>Mytilidae</taxon>
        <taxon>Mytilinae</taxon>
        <taxon>Mytilus</taxon>
    </lineage>
</organism>
<dbReference type="SUPFAM" id="SSF56436">
    <property type="entry name" value="C-type lectin-like"/>
    <property type="match status" value="1"/>
</dbReference>
<protein>
    <recommendedName>
        <fullName evidence="4">C-type lectin domain-containing protein</fullName>
    </recommendedName>
</protein>
<dbReference type="OrthoDB" id="6129194at2759"/>
<feature type="region of interest" description="Disordered" evidence="1">
    <location>
        <begin position="264"/>
        <end position="295"/>
    </location>
</feature>
<name>A0A6J8CIY9_MYTCO</name>